<feature type="transmembrane region" description="Helical" evidence="6">
    <location>
        <begin position="126"/>
        <end position="148"/>
    </location>
</feature>
<comment type="caution">
    <text evidence="7">The sequence shown here is derived from an EMBL/GenBank/DDBJ whole genome shotgun (WGS) entry which is preliminary data.</text>
</comment>
<dbReference type="CDD" id="cd06581">
    <property type="entry name" value="TM_PBP1_LivM_like"/>
    <property type="match status" value="1"/>
</dbReference>
<evidence type="ECO:0000256" key="5">
    <source>
        <dbReference type="ARBA" id="ARBA00023136"/>
    </source>
</evidence>
<dbReference type="InterPro" id="IPR043428">
    <property type="entry name" value="LivM-like"/>
</dbReference>
<dbReference type="GO" id="GO:0005886">
    <property type="term" value="C:plasma membrane"/>
    <property type="evidence" value="ECO:0007669"/>
    <property type="project" value="UniProtKB-SubCell"/>
</dbReference>
<evidence type="ECO:0000256" key="4">
    <source>
        <dbReference type="ARBA" id="ARBA00022989"/>
    </source>
</evidence>
<evidence type="ECO:0000313" key="7">
    <source>
        <dbReference type="EMBL" id="HFM97278.1"/>
    </source>
</evidence>
<feature type="transmembrane region" description="Helical" evidence="6">
    <location>
        <begin position="43"/>
        <end position="63"/>
    </location>
</feature>
<feature type="transmembrane region" description="Helical" evidence="6">
    <location>
        <begin position="155"/>
        <end position="173"/>
    </location>
</feature>
<dbReference type="PANTHER" id="PTHR30482:SF4">
    <property type="entry name" value="SLR1201 PROTEIN"/>
    <property type="match status" value="1"/>
</dbReference>
<dbReference type="GO" id="GO:0015658">
    <property type="term" value="F:branched-chain amino acid transmembrane transporter activity"/>
    <property type="evidence" value="ECO:0007669"/>
    <property type="project" value="InterPro"/>
</dbReference>
<comment type="subcellular location">
    <subcellularLocation>
        <location evidence="1">Cell membrane</location>
        <topology evidence="1">Multi-pass membrane protein</topology>
    </subcellularLocation>
</comment>
<dbReference type="EMBL" id="DSRU01000066">
    <property type="protein sequence ID" value="HFM97278.1"/>
    <property type="molecule type" value="Genomic_DNA"/>
</dbReference>
<proteinExistence type="predicted"/>
<organism evidence="7">
    <name type="scientific">Oscillatoriales cyanobacterium SpSt-418</name>
    <dbReference type="NCBI Taxonomy" id="2282169"/>
    <lineage>
        <taxon>Bacteria</taxon>
        <taxon>Bacillati</taxon>
        <taxon>Cyanobacteriota</taxon>
        <taxon>Cyanophyceae</taxon>
        <taxon>Oscillatoriophycideae</taxon>
        <taxon>Oscillatoriales</taxon>
    </lineage>
</organism>
<evidence type="ECO:0000256" key="6">
    <source>
        <dbReference type="SAM" id="Phobius"/>
    </source>
</evidence>
<dbReference type="InterPro" id="IPR001851">
    <property type="entry name" value="ABC_transp_permease"/>
</dbReference>
<dbReference type="NCBIfam" id="TIGR03408">
    <property type="entry name" value="urea_trans_UrtC"/>
    <property type="match status" value="1"/>
</dbReference>
<reference evidence="7" key="1">
    <citation type="journal article" date="2020" name="mSystems">
        <title>Genome- and Community-Level Interaction Insights into Carbon Utilization and Element Cycling Functions of Hydrothermarchaeota in Hydrothermal Sediment.</title>
        <authorList>
            <person name="Zhou Z."/>
            <person name="Liu Y."/>
            <person name="Xu W."/>
            <person name="Pan J."/>
            <person name="Luo Z.H."/>
            <person name="Li M."/>
        </authorList>
    </citation>
    <scope>NUCLEOTIDE SEQUENCE [LARGE SCALE GENOMIC DNA]</scope>
    <source>
        <strain evidence="7">SpSt-418</strain>
    </source>
</reference>
<gene>
    <name evidence="7" type="primary">urtC</name>
    <name evidence="7" type="ORF">ENR64_05820</name>
</gene>
<accession>A0A7C3PES2</accession>
<dbReference type="AlphaFoldDB" id="A0A7C3PES2"/>
<dbReference type="Pfam" id="PF02653">
    <property type="entry name" value="BPD_transp_2"/>
    <property type="match status" value="1"/>
</dbReference>
<keyword evidence="2" id="KW-1003">Cell membrane</keyword>
<feature type="transmembrane region" description="Helical" evidence="6">
    <location>
        <begin position="326"/>
        <end position="345"/>
    </location>
</feature>
<keyword evidence="4 6" id="KW-1133">Transmembrane helix</keyword>
<name>A0A7C3PES2_9CYAN</name>
<dbReference type="InterPro" id="IPR017778">
    <property type="entry name" value="ABC_transptr_urea_perm_UrtC"/>
</dbReference>
<feature type="transmembrane region" description="Helical" evidence="6">
    <location>
        <begin position="12"/>
        <end position="31"/>
    </location>
</feature>
<evidence type="ECO:0000256" key="2">
    <source>
        <dbReference type="ARBA" id="ARBA00022475"/>
    </source>
</evidence>
<feature type="transmembrane region" description="Helical" evidence="6">
    <location>
        <begin position="70"/>
        <end position="87"/>
    </location>
</feature>
<dbReference type="PANTHER" id="PTHR30482">
    <property type="entry name" value="HIGH-AFFINITY BRANCHED-CHAIN AMINO ACID TRANSPORT SYSTEM PERMEASE"/>
    <property type="match status" value="1"/>
</dbReference>
<feature type="transmembrane region" description="Helical" evidence="6">
    <location>
        <begin position="245"/>
        <end position="271"/>
    </location>
</feature>
<keyword evidence="3 6" id="KW-0812">Transmembrane</keyword>
<feature type="transmembrane region" description="Helical" evidence="6">
    <location>
        <begin position="206"/>
        <end position="224"/>
    </location>
</feature>
<sequence>MVSEMNLVKLKRFILSPYTLFIVAILIPPLFVVDPFWVNRLSLYLVFSVLALSMSLCWGYAGILSLGHGVFFGLGAYCMAMSLKLLSPDSLTQGTPFPLPDFIVWNTPPGEALKLPWLWVPFQNQWFGLVAALLVPALFAALVGWFVFYGSVSGVFISIITLSMVVILNLVIIDQQPLTNGFNGLNNLAMFNVGGFEFDPYGLPTYYLIAIACALTLLGTRWLTQTKAGLIFKAIQADEQRVKYFGYDIAAYKIFALSVSAMIAGLAGVLFVINSQYASPTIMDVTLSIAIVIWVAVGGRDSLIGAAVGAIAINAIQNVLSESESLINVWRLLLGILFLLVVMFLPKGLASLGSLLQRSPSVTTDTATPVEAVDSQPLKLLSQVEPRK</sequence>
<keyword evidence="5 6" id="KW-0472">Membrane</keyword>
<protein>
    <submittedName>
        <fullName evidence="7">Urea ABC transporter permease subunit UrtC</fullName>
    </submittedName>
</protein>
<evidence type="ECO:0000256" key="3">
    <source>
        <dbReference type="ARBA" id="ARBA00022692"/>
    </source>
</evidence>
<evidence type="ECO:0000256" key="1">
    <source>
        <dbReference type="ARBA" id="ARBA00004651"/>
    </source>
</evidence>